<evidence type="ECO:0000313" key="3">
    <source>
        <dbReference type="Proteomes" id="UP001473302"/>
    </source>
</evidence>
<evidence type="ECO:0000313" key="2">
    <source>
        <dbReference type="EMBL" id="GAA5813152.1"/>
    </source>
</evidence>
<dbReference type="EMBL" id="BAABUK010000015">
    <property type="protein sequence ID" value="GAA5813152.1"/>
    <property type="molecule type" value="Genomic_DNA"/>
</dbReference>
<accession>A0ABP9Z221</accession>
<organism evidence="2 3">
    <name type="scientific">Mucor flavus</name>
    <dbReference type="NCBI Taxonomy" id="439312"/>
    <lineage>
        <taxon>Eukaryota</taxon>
        <taxon>Fungi</taxon>
        <taxon>Fungi incertae sedis</taxon>
        <taxon>Mucoromycota</taxon>
        <taxon>Mucoromycotina</taxon>
        <taxon>Mucoromycetes</taxon>
        <taxon>Mucorales</taxon>
        <taxon>Mucorineae</taxon>
        <taxon>Mucoraceae</taxon>
        <taxon>Mucor</taxon>
    </lineage>
</organism>
<dbReference type="Proteomes" id="UP001473302">
    <property type="component" value="Unassembled WGS sequence"/>
</dbReference>
<name>A0ABP9Z221_9FUNG</name>
<feature type="compositionally biased region" description="Low complexity" evidence="1">
    <location>
        <begin position="281"/>
        <end position="295"/>
    </location>
</feature>
<evidence type="ECO:0000256" key="1">
    <source>
        <dbReference type="SAM" id="MobiDB-lite"/>
    </source>
</evidence>
<keyword evidence="3" id="KW-1185">Reference proteome</keyword>
<feature type="region of interest" description="Disordered" evidence="1">
    <location>
        <begin position="279"/>
        <end position="318"/>
    </location>
</feature>
<gene>
    <name evidence="2" type="ORF">MFLAVUS_006624</name>
</gene>
<sequence>MSDSEVNKTENKDIEDIKTIKEELKNKLGFTTVNYCLKHMFSTPLLRLCTIKHTSGLRTQIISDMNEMIINVSRSDYCSDASDGNMMLNMKLYRVLSKTDCMACDGGYNLFVKRFEELCIEKSPGNILNDDNFVYPIRKEVGINLTKTESHFNDVFGGFRSGIENQFSVLGSKFKRFNNNTNATKIDNIKFYNLQFKVACLLKNINKFVEKFDVIQQPHHKLWYDNCFEFPSQTKLIDIVILSEMELKEKTERLKLIQDSLLNSMEDLQIGEPIIEDSDNEINNNTRLNNINSLSSEDDIPRENNKNKKKRKTRGKNREKDIDISDFRILKSKHRGFEKTIVDIRNYNNTAVESELRISKDSKK</sequence>
<protein>
    <submittedName>
        <fullName evidence="2">Uncharacterized protein</fullName>
    </submittedName>
</protein>
<reference evidence="2 3" key="1">
    <citation type="submission" date="2024-04" db="EMBL/GenBank/DDBJ databases">
        <title>genome sequences of Mucor flavus KT1a and Helicostylum pulchrum KT1b strains isolated from the surface of a dry-aged beef.</title>
        <authorList>
            <person name="Toyotome T."/>
            <person name="Hosono M."/>
            <person name="Torimaru M."/>
            <person name="Fukuda K."/>
            <person name="Mikami N."/>
        </authorList>
    </citation>
    <scope>NUCLEOTIDE SEQUENCE [LARGE SCALE GENOMIC DNA]</scope>
    <source>
        <strain evidence="2 3">KT1a</strain>
    </source>
</reference>
<proteinExistence type="predicted"/>
<comment type="caution">
    <text evidence="2">The sequence shown here is derived from an EMBL/GenBank/DDBJ whole genome shotgun (WGS) entry which is preliminary data.</text>
</comment>